<evidence type="ECO:0000256" key="1">
    <source>
        <dbReference type="ARBA" id="ARBA00022729"/>
    </source>
</evidence>
<dbReference type="GO" id="GO:0019867">
    <property type="term" value="C:outer membrane"/>
    <property type="evidence" value="ECO:0007669"/>
    <property type="project" value="InterPro"/>
</dbReference>
<dbReference type="PANTHER" id="PTHR39160:SF4">
    <property type="entry name" value="RESUSCITATION-PROMOTING FACTOR RPFB"/>
    <property type="match status" value="1"/>
</dbReference>
<dbReference type="EMBL" id="PFSK01000018">
    <property type="protein sequence ID" value="PJC22846.1"/>
    <property type="molecule type" value="Genomic_DNA"/>
</dbReference>
<dbReference type="SUPFAM" id="SSF50685">
    <property type="entry name" value="Barwin-like endoglucanases"/>
    <property type="match status" value="1"/>
</dbReference>
<feature type="region of interest" description="Disordered" evidence="2">
    <location>
        <begin position="23"/>
        <end position="46"/>
    </location>
</feature>
<dbReference type="InterPro" id="IPR036908">
    <property type="entry name" value="RlpA-like_sf"/>
</dbReference>
<sequence>MKEFISVIFVSLLFLRFATTPVPTTLDSSTPPPQETSSLPSKPKTIDGLPYTRRLRVYTTSYDGNCPGCRGRTYSGTEVKKGVCAVDPKVIPLGTWFYIPNYGKCHAEDIGEAVKGLRVDVGWTDASKGWLPQGWKDIYILK</sequence>
<evidence type="ECO:0000313" key="5">
    <source>
        <dbReference type="Proteomes" id="UP000228781"/>
    </source>
</evidence>
<feature type="domain" description="3D" evidence="3">
    <location>
        <begin position="83"/>
        <end position="121"/>
    </location>
</feature>
<proteinExistence type="predicted"/>
<dbReference type="PANTHER" id="PTHR39160">
    <property type="entry name" value="CELL WALL-BINDING PROTEIN YOCH"/>
    <property type="match status" value="1"/>
</dbReference>
<dbReference type="AlphaFoldDB" id="A0A2M8EJC7"/>
<evidence type="ECO:0000256" key="2">
    <source>
        <dbReference type="SAM" id="MobiDB-lite"/>
    </source>
</evidence>
<keyword evidence="1" id="KW-0732">Signal</keyword>
<dbReference type="GO" id="GO:0004553">
    <property type="term" value="F:hydrolase activity, hydrolyzing O-glycosyl compounds"/>
    <property type="evidence" value="ECO:0007669"/>
    <property type="project" value="InterPro"/>
</dbReference>
<evidence type="ECO:0000313" key="4">
    <source>
        <dbReference type="EMBL" id="PJC22846.1"/>
    </source>
</evidence>
<dbReference type="Pfam" id="PF06725">
    <property type="entry name" value="3D"/>
    <property type="match status" value="1"/>
</dbReference>
<dbReference type="Proteomes" id="UP000228781">
    <property type="component" value="Unassembled WGS sequence"/>
</dbReference>
<gene>
    <name evidence="4" type="ORF">CO059_01555</name>
</gene>
<dbReference type="InterPro" id="IPR051933">
    <property type="entry name" value="Resuscitation_pf_RpfB"/>
</dbReference>
<dbReference type="CDD" id="cd22786">
    <property type="entry name" value="DPBB_YuiC-like"/>
    <property type="match status" value="1"/>
</dbReference>
<comment type="caution">
    <text evidence="4">The sequence shown here is derived from an EMBL/GenBank/DDBJ whole genome shotgun (WGS) entry which is preliminary data.</text>
</comment>
<dbReference type="GO" id="GO:0009254">
    <property type="term" value="P:peptidoglycan turnover"/>
    <property type="evidence" value="ECO:0007669"/>
    <property type="project" value="InterPro"/>
</dbReference>
<protein>
    <recommendedName>
        <fullName evidence="3">3D domain-containing protein</fullName>
    </recommendedName>
</protein>
<accession>A0A2M8EJC7</accession>
<organism evidence="4 5">
    <name type="scientific">candidate division WWE3 bacterium CG_4_9_14_0_2_um_filter_48_10</name>
    <dbReference type="NCBI Taxonomy" id="1975078"/>
    <lineage>
        <taxon>Bacteria</taxon>
        <taxon>Katanobacteria</taxon>
    </lineage>
</organism>
<reference evidence="5" key="1">
    <citation type="submission" date="2017-09" db="EMBL/GenBank/DDBJ databases">
        <title>Depth-based differentiation of microbial function through sediment-hosted aquifers and enrichment of novel symbionts in the deep terrestrial subsurface.</title>
        <authorList>
            <person name="Probst A.J."/>
            <person name="Ladd B."/>
            <person name="Jarett J.K."/>
            <person name="Geller-Mcgrath D.E."/>
            <person name="Sieber C.M.K."/>
            <person name="Emerson J.B."/>
            <person name="Anantharaman K."/>
            <person name="Thomas B.C."/>
            <person name="Malmstrom R."/>
            <person name="Stieglmeier M."/>
            <person name="Klingl A."/>
            <person name="Woyke T."/>
            <person name="Ryan C.M."/>
            <person name="Banfield J.F."/>
        </authorList>
    </citation>
    <scope>NUCLEOTIDE SEQUENCE [LARGE SCALE GENOMIC DNA]</scope>
</reference>
<dbReference type="Gene3D" id="2.40.40.10">
    <property type="entry name" value="RlpA-like domain"/>
    <property type="match status" value="1"/>
</dbReference>
<name>A0A2M8EJC7_UNCKA</name>
<feature type="compositionally biased region" description="Polar residues" evidence="2">
    <location>
        <begin position="23"/>
        <end position="40"/>
    </location>
</feature>
<dbReference type="InterPro" id="IPR010611">
    <property type="entry name" value="3D_dom"/>
</dbReference>
<evidence type="ECO:0000259" key="3">
    <source>
        <dbReference type="Pfam" id="PF06725"/>
    </source>
</evidence>